<evidence type="ECO:0000256" key="23">
    <source>
        <dbReference type="ARBA" id="ARBA00047786"/>
    </source>
</evidence>
<dbReference type="GO" id="GO:0005743">
    <property type="term" value="C:mitochondrial inner membrane"/>
    <property type="evidence" value="ECO:0007669"/>
    <property type="project" value="UniProtKB-SubCell"/>
</dbReference>
<keyword evidence="8" id="KW-1017">Isopeptide bond</keyword>
<evidence type="ECO:0000256" key="19">
    <source>
        <dbReference type="ARBA" id="ARBA00023125"/>
    </source>
</evidence>
<keyword evidence="13" id="KW-0274">FAD</keyword>
<dbReference type="GO" id="GO:0006915">
    <property type="term" value="P:apoptotic process"/>
    <property type="evidence" value="ECO:0007669"/>
    <property type="project" value="UniProtKB-KW"/>
</dbReference>
<evidence type="ECO:0000256" key="20">
    <source>
        <dbReference type="ARBA" id="ARBA00023128"/>
    </source>
</evidence>
<evidence type="ECO:0000256" key="7">
    <source>
        <dbReference type="ARBA" id="ARBA00022490"/>
    </source>
</evidence>
<dbReference type="GO" id="GO:0046983">
    <property type="term" value="F:protein dimerization activity"/>
    <property type="evidence" value="ECO:0007669"/>
    <property type="project" value="InterPro"/>
</dbReference>
<dbReference type="FunFam" id="3.30.390.30:FF:000007">
    <property type="entry name" value="Putative apoptosis-inducing factor 1, mitochondrial"/>
    <property type="match status" value="1"/>
</dbReference>
<dbReference type="GO" id="GO:0033108">
    <property type="term" value="P:mitochondrial respiratory chain complex assembly"/>
    <property type="evidence" value="ECO:0007669"/>
    <property type="project" value="TreeGrafter"/>
</dbReference>
<dbReference type="InterPro" id="IPR029324">
    <property type="entry name" value="AIF_C"/>
</dbReference>
<comment type="subunit">
    <text evidence="25">Monomer (oxidized form). Homodimer (reduced form). Upon reduction with NADH, undergoes dimerization and forms tight, long-lived FADH2-NAD charge transfer complexes (CTC) resistant to oxidation. Also dimerizes with isoform 3 preventing its release from mitochondria. Interacts with XIAP/BIRC4. Interacts (via N-terminus) with EIF3G (via C-terminus). Interacts with PRELID1. Interacts with CHCHD4; the interaction increases in presence of NADH. Interacts with processed form of PARP1 (Poly [ADP-ribose] polymerase 1, processed C-terminus); interaction is mediated with poly-ADP-ribose chains attached to PARP1, promoting translocation into the nucleus.</text>
</comment>
<proteinExistence type="inferred from homology"/>
<accession>A0A672JNG5</accession>
<comment type="cofactor">
    <cofactor evidence="1">
        <name>FAD</name>
        <dbReference type="ChEBI" id="CHEBI:57692"/>
    </cofactor>
</comment>
<dbReference type="PRINTS" id="PR00368">
    <property type="entry name" value="FADPNR"/>
</dbReference>
<evidence type="ECO:0000256" key="1">
    <source>
        <dbReference type="ARBA" id="ARBA00001974"/>
    </source>
</evidence>
<comment type="function">
    <text evidence="24">Functions both as NADH oxidoreductase and as regulator of apoptosis. In response to apoptotic stimuli, it is released from the mitochondrion intermembrane space into the cytosol and to the nucleus, where it functions as a proapoptotic factor in a caspase-independent pathway. Release into the cytoplasm is mediated upon binding to poly-ADP-ribose chains. The soluble form (AIFsol) found in the nucleus induces 'parthanatos' i.e. caspase-independent fragmentation of chromosomal DNA. Binds to DNA in a sequence-independent manner. Interacts with EIF3G, and thereby inhibits the EIF3 machinery and protein synthesis, and activates caspase-7 to amplify apoptosis. Plays a critical role in caspase-independent, pyknotic cell death in hydrogen peroxide-exposed cells. In contrast, participates in normal mitochondrial metabolism. Plays an important role in the regulation of respiratory chain biogenesis by interacting with CHCHD4 and controlling CHCHD4 mitochondrial import.</text>
</comment>
<dbReference type="GO" id="GO:0071949">
    <property type="term" value="F:FAD binding"/>
    <property type="evidence" value="ECO:0007669"/>
    <property type="project" value="TreeGrafter"/>
</dbReference>
<evidence type="ECO:0000256" key="11">
    <source>
        <dbReference type="ARBA" id="ARBA00022703"/>
    </source>
</evidence>
<evidence type="ECO:0000256" key="26">
    <source>
        <dbReference type="ARBA" id="ARBA00067295"/>
    </source>
</evidence>
<feature type="domain" description="Mitochondrial apoptosis-inducing factor C-terminal" evidence="30">
    <location>
        <begin position="373"/>
        <end position="499"/>
    </location>
</feature>
<dbReference type="InterPro" id="IPR023753">
    <property type="entry name" value="FAD/NAD-binding_dom"/>
</dbReference>
<keyword evidence="16" id="KW-0007">Acetylation</keyword>
<evidence type="ECO:0000313" key="31">
    <source>
        <dbReference type="Ensembl" id="ENSSFAP00005054445.1"/>
    </source>
</evidence>
<comment type="catalytic activity">
    <reaction evidence="23">
        <text>A + NADH + H(+) = AH2 + NAD(+)</text>
        <dbReference type="Rhea" id="RHEA:11356"/>
        <dbReference type="ChEBI" id="CHEBI:13193"/>
        <dbReference type="ChEBI" id="CHEBI:15378"/>
        <dbReference type="ChEBI" id="CHEBI:17499"/>
        <dbReference type="ChEBI" id="CHEBI:57540"/>
        <dbReference type="ChEBI" id="CHEBI:57945"/>
    </reaction>
</comment>
<reference evidence="31" key="3">
    <citation type="submission" date="2025-09" db="UniProtKB">
        <authorList>
            <consortium name="Ensembl"/>
        </authorList>
    </citation>
    <scope>IDENTIFICATION</scope>
</reference>
<evidence type="ECO:0000256" key="4">
    <source>
        <dbReference type="ARBA" id="ARBA00004556"/>
    </source>
</evidence>
<keyword evidence="15" id="KW-0809">Transit peptide</keyword>
<evidence type="ECO:0000256" key="8">
    <source>
        <dbReference type="ARBA" id="ARBA00022499"/>
    </source>
</evidence>
<dbReference type="OMA" id="RSIFFEH"/>
<comment type="subcellular location">
    <subcellularLocation>
        <location evidence="4">Cytoplasm</location>
        <location evidence="4">Perinuclear region</location>
    </subcellularLocation>
    <subcellularLocation>
        <location evidence="3">Mitochondrion inner membrane</location>
    </subcellularLocation>
    <subcellularLocation>
        <location evidence="5">Mitochondrion intermembrane space</location>
    </subcellularLocation>
    <subcellularLocation>
        <location evidence="2">Nucleus</location>
    </subcellularLocation>
</comment>
<evidence type="ECO:0000256" key="6">
    <source>
        <dbReference type="ARBA" id="ARBA00006442"/>
    </source>
</evidence>
<feature type="region of interest" description="Disordered" evidence="28">
    <location>
        <begin position="422"/>
        <end position="455"/>
    </location>
</feature>
<keyword evidence="19" id="KW-0238">DNA-binding</keyword>
<dbReference type="GO" id="GO:0003677">
    <property type="term" value="F:DNA binding"/>
    <property type="evidence" value="ECO:0007669"/>
    <property type="project" value="UniProtKB-KW"/>
</dbReference>
<keyword evidence="32" id="KW-1185">Reference proteome</keyword>
<dbReference type="Proteomes" id="UP000472267">
    <property type="component" value="Chromosome 10"/>
</dbReference>
<dbReference type="GO" id="GO:0016174">
    <property type="term" value="F:NAD(P)H oxidase H2O2-forming activity"/>
    <property type="evidence" value="ECO:0007669"/>
    <property type="project" value="TreeGrafter"/>
</dbReference>
<evidence type="ECO:0000256" key="5">
    <source>
        <dbReference type="ARBA" id="ARBA00004569"/>
    </source>
</evidence>
<dbReference type="GO" id="GO:0005758">
    <property type="term" value="C:mitochondrial intermembrane space"/>
    <property type="evidence" value="ECO:0007669"/>
    <property type="project" value="UniProtKB-SubCell"/>
</dbReference>
<dbReference type="InterPro" id="IPR016156">
    <property type="entry name" value="FAD/NAD-linked_Rdtase_dimer_sf"/>
</dbReference>
<keyword evidence="14" id="KW-0832">Ubl conjugation</keyword>
<dbReference type="SUPFAM" id="SSF55424">
    <property type="entry name" value="FAD/NAD-linked reductases, dimerisation (C-terminal) domain"/>
    <property type="match status" value="1"/>
</dbReference>
<dbReference type="GO" id="GO:0005634">
    <property type="term" value="C:nucleus"/>
    <property type="evidence" value="ECO:0007669"/>
    <property type="project" value="UniProtKB-SubCell"/>
</dbReference>
<evidence type="ECO:0000256" key="10">
    <source>
        <dbReference type="ARBA" id="ARBA00022630"/>
    </source>
</evidence>
<evidence type="ECO:0000256" key="27">
    <source>
        <dbReference type="ARBA" id="ARBA00078456"/>
    </source>
</evidence>
<dbReference type="PRINTS" id="PR00411">
    <property type="entry name" value="PNDRDTASEI"/>
</dbReference>
<evidence type="ECO:0000256" key="18">
    <source>
        <dbReference type="ARBA" id="ARBA00023027"/>
    </source>
</evidence>
<evidence type="ECO:0000256" key="13">
    <source>
        <dbReference type="ARBA" id="ARBA00022827"/>
    </source>
</evidence>
<keyword evidence="20" id="KW-0496">Mitochondrion</keyword>
<keyword evidence="7" id="KW-0963">Cytoplasm</keyword>
<evidence type="ECO:0000256" key="25">
    <source>
        <dbReference type="ARBA" id="ARBA00062987"/>
    </source>
</evidence>
<evidence type="ECO:0000256" key="16">
    <source>
        <dbReference type="ARBA" id="ARBA00022990"/>
    </source>
</evidence>
<evidence type="ECO:0000256" key="15">
    <source>
        <dbReference type="ARBA" id="ARBA00022946"/>
    </source>
</evidence>
<keyword evidence="18" id="KW-0520">NAD</keyword>
<feature type="compositionally biased region" description="Low complexity" evidence="28">
    <location>
        <begin position="445"/>
        <end position="455"/>
    </location>
</feature>
<keyword evidence="21" id="KW-0472">Membrane</keyword>
<dbReference type="Pfam" id="PF07992">
    <property type="entry name" value="Pyr_redox_2"/>
    <property type="match status" value="1"/>
</dbReference>
<dbReference type="InterPro" id="IPR050446">
    <property type="entry name" value="FAD-oxidoreductase/Apoptosis"/>
</dbReference>
<reference evidence="31" key="1">
    <citation type="submission" date="2019-06" db="EMBL/GenBank/DDBJ databases">
        <authorList>
            <consortium name="Wellcome Sanger Institute Data Sharing"/>
        </authorList>
    </citation>
    <scope>NUCLEOTIDE SEQUENCE [LARGE SCALE GENOMIC DNA]</scope>
</reference>
<evidence type="ECO:0000256" key="28">
    <source>
        <dbReference type="SAM" id="MobiDB-lite"/>
    </source>
</evidence>
<keyword evidence="12" id="KW-0999">Mitochondrion inner membrane</keyword>
<evidence type="ECO:0000256" key="17">
    <source>
        <dbReference type="ARBA" id="ARBA00023002"/>
    </source>
</evidence>
<evidence type="ECO:0000313" key="32">
    <source>
        <dbReference type="Proteomes" id="UP000472267"/>
    </source>
</evidence>
<gene>
    <name evidence="31" type="primary">aifm1</name>
</gene>
<dbReference type="AlphaFoldDB" id="A0A672JNG5"/>
<feature type="domain" description="FAD/NAD(P)-binding" evidence="29">
    <location>
        <begin position="47"/>
        <end position="369"/>
    </location>
</feature>
<evidence type="ECO:0000256" key="12">
    <source>
        <dbReference type="ARBA" id="ARBA00022792"/>
    </source>
</evidence>
<comment type="similarity">
    <text evidence="6">Belongs to the FAD-dependent oxidoreductase family.</text>
</comment>
<dbReference type="GO" id="GO:0048471">
    <property type="term" value="C:perinuclear region of cytoplasm"/>
    <property type="evidence" value="ECO:0007669"/>
    <property type="project" value="UniProtKB-SubCell"/>
</dbReference>
<evidence type="ECO:0000256" key="24">
    <source>
        <dbReference type="ARBA" id="ARBA00055744"/>
    </source>
</evidence>
<dbReference type="Pfam" id="PF14721">
    <property type="entry name" value="AIF_C"/>
    <property type="match status" value="1"/>
</dbReference>
<evidence type="ECO:0000256" key="14">
    <source>
        <dbReference type="ARBA" id="ARBA00022843"/>
    </source>
</evidence>
<dbReference type="Gene3D" id="3.50.50.60">
    <property type="entry name" value="FAD/NAD(P)-binding domain"/>
    <property type="match status" value="2"/>
</dbReference>
<keyword evidence="11" id="KW-0053">Apoptosis</keyword>
<dbReference type="PANTHER" id="PTHR43557">
    <property type="entry name" value="APOPTOSIS-INDUCING FACTOR 1"/>
    <property type="match status" value="1"/>
</dbReference>
<sequence>DNDNVNFPTSLLLFCTGNCFFFSSITDPLPAYAAPSPPKIPSHSPYLLIGGGTASFAAARSIRARDPGAKVLIVTDEPDLPYMRPPLSKELWFSDDPSVTETLRFKQWNGKERSIYFQPPSFYINPEDLESAENGGVAVLLSKKVVHMDVRGNKVKLDDGTEISYDKCLIATGERPRTERTAARDSDTKEVNLSIEDFKSLDKVSRNVKSVTIIGGGFLGSELACALGRKSTESGLEVIQMFPERGNMGKVLPEYLSNWTTEKVKREGVKIISEALVKSVACKDDRLEILLKDGRLVKTDHIVAAVGLEPNVDLAKSGGLEVDSDFGGYRVNAELQARSNIWVAGDAACFYDIRLGRRRVEHHDHAVVSGRLAGENMTGASKPYWHQSMFWSDLGPDVGYEAIGIVDSSLPTVGVFAKATAKDTPKAATEESGTGIRSESETEDTATSPVASTAPAPVVGHKDDYGKGVIFYLRDKVVVGIILWNVFNRMPVARKIIKDGEEHADLNEVAKLFNIHED</sequence>
<name>A0A672JNG5_SALFA</name>
<dbReference type="Gene3D" id="3.30.390.30">
    <property type="match status" value="1"/>
</dbReference>
<keyword evidence="17" id="KW-0560">Oxidoreductase</keyword>
<keyword evidence="22" id="KW-0539">Nucleus</keyword>
<protein>
    <recommendedName>
        <fullName evidence="26">Apoptosis-inducing factor 1, mitochondrial</fullName>
    </recommendedName>
    <alternativeName>
        <fullName evidence="27">Programmed cell death protein 8</fullName>
    </alternativeName>
</protein>
<organism evidence="31 32">
    <name type="scientific">Salarias fasciatus</name>
    <name type="common">Jewelled blenny</name>
    <name type="synonym">Blennius fasciatus</name>
    <dbReference type="NCBI Taxonomy" id="181472"/>
    <lineage>
        <taxon>Eukaryota</taxon>
        <taxon>Metazoa</taxon>
        <taxon>Chordata</taxon>
        <taxon>Craniata</taxon>
        <taxon>Vertebrata</taxon>
        <taxon>Euteleostomi</taxon>
        <taxon>Actinopterygii</taxon>
        <taxon>Neopterygii</taxon>
        <taxon>Teleostei</taxon>
        <taxon>Neoteleostei</taxon>
        <taxon>Acanthomorphata</taxon>
        <taxon>Ovalentaria</taxon>
        <taxon>Blenniimorphae</taxon>
        <taxon>Blenniiformes</taxon>
        <taxon>Blennioidei</taxon>
        <taxon>Blenniidae</taxon>
        <taxon>Salariinae</taxon>
        <taxon>Salarias</taxon>
    </lineage>
</organism>
<keyword evidence="10" id="KW-0285">Flavoprotein</keyword>
<keyword evidence="9" id="KW-0597">Phosphoprotein</keyword>
<evidence type="ECO:0000256" key="3">
    <source>
        <dbReference type="ARBA" id="ARBA00004273"/>
    </source>
</evidence>
<dbReference type="PANTHER" id="PTHR43557:SF4">
    <property type="entry name" value="APOPTOSIS-INDUCING FACTOR 1, MITOCHONDRIAL"/>
    <property type="match status" value="1"/>
</dbReference>
<evidence type="ECO:0000259" key="29">
    <source>
        <dbReference type="Pfam" id="PF07992"/>
    </source>
</evidence>
<reference evidence="31" key="2">
    <citation type="submission" date="2025-08" db="UniProtKB">
        <authorList>
            <consortium name="Ensembl"/>
        </authorList>
    </citation>
    <scope>IDENTIFICATION</scope>
</reference>
<dbReference type="SUPFAM" id="SSF51905">
    <property type="entry name" value="FAD/NAD(P)-binding domain"/>
    <property type="match status" value="2"/>
</dbReference>
<evidence type="ECO:0000256" key="22">
    <source>
        <dbReference type="ARBA" id="ARBA00023242"/>
    </source>
</evidence>
<dbReference type="Ensembl" id="ENSSFAT00005056128.1">
    <property type="protein sequence ID" value="ENSSFAP00005054445.1"/>
    <property type="gene ID" value="ENSSFAG00005025770.1"/>
</dbReference>
<dbReference type="GO" id="GO:0043068">
    <property type="term" value="P:positive regulation of programmed cell death"/>
    <property type="evidence" value="ECO:0007669"/>
    <property type="project" value="UniProtKB-ARBA"/>
</dbReference>
<evidence type="ECO:0000256" key="9">
    <source>
        <dbReference type="ARBA" id="ARBA00022553"/>
    </source>
</evidence>
<evidence type="ECO:0000259" key="30">
    <source>
        <dbReference type="Pfam" id="PF14721"/>
    </source>
</evidence>
<dbReference type="SMART" id="SM01353">
    <property type="entry name" value="AIF_C"/>
    <property type="match status" value="1"/>
</dbReference>
<dbReference type="InterPro" id="IPR036188">
    <property type="entry name" value="FAD/NAD-bd_sf"/>
</dbReference>
<evidence type="ECO:0000256" key="2">
    <source>
        <dbReference type="ARBA" id="ARBA00004123"/>
    </source>
</evidence>
<evidence type="ECO:0000256" key="21">
    <source>
        <dbReference type="ARBA" id="ARBA00023136"/>
    </source>
</evidence>